<evidence type="ECO:0000313" key="2">
    <source>
        <dbReference type="Proteomes" id="UP000092207"/>
    </source>
</evidence>
<proteinExistence type="predicted"/>
<comment type="caution">
    <text evidence="1">The sequence shown here is derived from an EMBL/GenBank/DDBJ whole genome shotgun (WGS) entry which is preliminary data.</text>
</comment>
<protein>
    <submittedName>
        <fullName evidence="1">Uncharacterized protein</fullName>
    </submittedName>
</protein>
<dbReference type="RefSeq" id="WP_067310602.1">
    <property type="nucleotide sequence ID" value="NZ_LZJY01000419.1"/>
</dbReference>
<accession>A0A1A2UDM8</accession>
<evidence type="ECO:0000313" key="1">
    <source>
        <dbReference type="EMBL" id="OBH86641.1"/>
    </source>
</evidence>
<organism evidence="1 2">
    <name type="scientific">Mycobacterium scrofulaceum</name>
    <dbReference type="NCBI Taxonomy" id="1783"/>
    <lineage>
        <taxon>Bacteria</taxon>
        <taxon>Bacillati</taxon>
        <taxon>Actinomycetota</taxon>
        <taxon>Actinomycetes</taxon>
        <taxon>Mycobacteriales</taxon>
        <taxon>Mycobacteriaceae</taxon>
        <taxon>Mycobacterium</taxon>
    </lineage>
</organism>
<sequence length="95" mass="10338">MSDQNPFRDKIKQILLQHGRSRYAKVLIGMNQNLIDAEIAVAAAAAGEPVNGDQITEFCRNVQLTLDDKLAKHGAPIECAVWKQHASVGSAAVNR</sequence>
<gene>
    <name evidence="1" type="ORF">A5679_26865</name>
</gene>
<name>A0A1A2UDM8_MYCSC</name>
<dbReference type="AlphaFoldDB" id="A0A1A2UDM8"/>
<dbReference type="EMBL" id="LZJY01000419">
    <property type="protein sequence ID" value="OBH86641.1"/>
    <property type="molecule type" value="Genomic_DNA"/>
</dbReference>
<reference evidence="1 2" key="1">
    <citation type="submission" date="2016-06" db="EMBL/GenBank/DDBJ databases">
        <authorList>
            <person name="Kjaerup R.B."/>
            <person name="Dalgaard T.S."/>
            <person name="Juul-Madsen H.R."/>
        </authorList>
    </citation>
    <scope>NUCLEOTIDE SEQUENCE [LARGE SCALE GENOMIC DNA]</scope>
    <source>
        <strain evidence="1 2">E2838</strain>
    </source>
</reference>
<dbReference type="Proteomes" id="UP000092207">
    <property type="component" value="Unassembled WGS sequence"/>
</dbReference>